<sequence length="48" mass="5466">MHFERDLPEVGETLLVVREDQGATACASPEESNETRRFLFLHTMLSTT</sequence>
<organism evidence="1 2">
    <name type="scientific">Exiguobacterium oxidotolerans</name>
    <dbReference type="NCBI Taxonomy" id="223958"/>
    <lineage>
        <taxon>Bacteria</taxon>
        <taxon>Bacillati</taxon>
        <taxon>Bacillota</taxon>
        <taxon>Bacilli</taxon>
        <taxon>Bacillales</taxon>
        <taxon>Bacillales Family XII. Incertae Sedis</taxon>
        <taxon>Exiguobacterium</taxon>
    </lineage>
</organism>
<dbReference type="Proteomes" id="UP000439752">
    <property type="component" value="Unassembled WGS sequence"/>
</dbReference>
<gene>
    <name evidence="1" type="ORF">EXIGUO9Y_230039</name>
</gene>
<keyword evidence="2" id="KW-1185">Reference proteome</keyword>
<evidence type="ECO:0000313" key="2">
    <source>
        <dbReference type="Proteomes" id="UP000439752"/>
    </source>
</evidence>
<evidence type="ECO:0000313" key="1">
    <source>
        <dbReference type="EMBL" id="VWX35260.1"/>
    </source>
</evidence>
<protein>
    <submittedName>
        <fullName evidence="1">Uncharacterized protein</fullName>
    </submittedName>
</protein>
<accession>A0A653I825</accession>
<dbReference type="AlphaFoldDB" id="A0A653I825"/>
<dbReference type="EMBL" id="CABWKQ010000016">
    <property type="protein sequence ID" value="VWX35260.1"/>
    <property type="molecule type" value="Genomic_DNA"/>
</dbReference>
<proteinExistence type="predicted"/>
<name>A0A653I825_9BACL</name>
<reference evidence="1 2" key="1">
    <citation type="submission" date="2019-10" db="EMBL/GenBank/DDBJ databases">
        <authorList>
            <person name="Karimi E."/>
        </authorList>
    </citation>
    <scope>NUCLEOTIDE SEQUENCE [LARGE SCALE GENOMIC DNA]</scope>
    <source>
        <strain evidence="1">Exiguobacterium sp. 9Y</strain>
    </source>
</reference>